<keyword evidence="2" id="KW-1185">Reference proteome</keyword>
<dbReference type="Proteomes" id="UP001500483">
    <property type="component" value="Unassembled WGS sequence"/>
</dbReference>
<accession>A0ABP6RSS1</accession>
<sequence>MMTCASCREPIPSSSPSDDFCREQCQLSWYARRLSPGLAGTAVVPVSPLELRDRRHSAPGA</sequence>
<comment type="caution">
    <text evidence="1">The sequence shown here is derived from an EMBL/GenBank/DDBJ whole genome shotgun (WGS) entry which is preliminary data.</text>
</comment>
<reference evidence="2" key="1">
    <citation type="journal article" date="2019" name="Int. J. Syst. Evol. Microbiol.">
        <title>The Global Catalogue of Microorganisms (GCM) 10K type strain sequencing project: providing services to taxonomists for standard genome sequencing and annotation.</title>
        <authorList>
            <consortium name="The Broad Institute Genomics Platform"/>
            <consortium name="The Broad Institute Genome Sequencing Center for Infectious Disease"/>
            <person name="Wu L."/>
            <person name="Ma J."/>
        </authorList>
    </citation>
    <scope>NUCLEOTIDE SEQUENCE [LARGE SCALE GENOMIC DNA]</scope>
    <source>
        <strain evidence="2">JCM 9687</strain>
    </source>
</reference>
<name>A0ABP6RSS1_9PSEU</name>
<evidence type="ECO:0000313" key="1">
    <source>
        <dbReference type="EMBL" id="GAA3359036.1"/>
    </source>
</evidence>
<organism evidence="1 2">
    <name type="scientific">Saccharopolyspora gregorii</name>
    <dbReference type="NCBI Taxonomy" id="33914"/>
    <lineage>
        <taxon>Bacteria</taxon>
        <taxon>Bacillati</taxon>
        <taxon>Actinomycetota</taxon>
        <taxon>Actinomycetes</taxon>
        <taxon>Pseudonocardiales</taxon>
        <taxon>Pseudonocardiaceae</taxon>
        <taxon>Saccharopolyspora</taxon>
    </lineage>
</organism>
<protein>
    <recommendedName>
        <fullName evidence="3">DUF2116 family Zn-ribbon domain-containing protein</fullName>
    </recommendedName>
</protein>
<gene>
    <name evidence="1" type="ORF">GCM10020366_33450</name>
</gene>
<dbReference type="EMBL" id="BAAAYK010000038">
    <property type="protein sequence ID" value="GAA3359036.1"/>
    <property type="molecule type" value="Genomic_DNA"/>
</dbReference>
<proteinExistence type="predicted"/>
<evidence type="ECO:0000313" key="2">
    <source>
        <dbReference type="Proteomes" id="UP001500483"/>
    </source>
</evidence>
<evidence type="ECO:0008006" key="3">
    <source>
        <dbReference type="Google" id="ProtNLM"/>
    </source>
</evidence>